<dbReference type="Pfam" id="PF04909">
    <property type="entry name" value="Amidohydro_2"/>
    <property type="match status" value="1"/>
</dbReference>
<dbReference type="SUPFAM" id="SSF51556">
    <property type="entry name" value="Metallo-dependent hydrolases"/>
    <property type="match status" value="1"/>
</dbReference>
<protein>
    <recommendedName>
        <fullName evidence="3">Amidohydrolase-related domain-containing protein</fullName>
    </recommendedName>
</protein>
<gene>
    <name evidence="4" type="ORF">METZ01_LOCUS232915</name>
</gene>
<dbReference type="EMBL" id="UINC01058137">
    <property type="protein sequence ID" value="SVB80061.1"/>
    <property type="molecule type" value="Genomic_DNA"/>
</dbReference>
<evidence type="ECO:0000259" key="3">
    <source>
        <dbReference type="Pfam" id="PF04909"/>
    </source>
</evidence>
<dbReference type="GO" id="GO:0016831">
    <property type="term" value="F:carboxy-lyase activity"/>
    <property type="evidence" value="ECO:0007669"/>
    <property type="project" value="InterPro"/>
</dbReference>
<feature type="domain" description="Amidohydrolase-related" evidence="3">
    <location>
        <begin position="108"/>
        <end position="212"/>
    </location>
</feature>
<dbReference type="GO" id="GO:0019748">
    <property type="term" value="P:secondary metabolic process"/>
    <property type="evidence" value="ECO:0007669"/>
    <property type="project" value="TreeGrafter"/>
</dbReference>
<organism evidence="4">
    <name type="scientific">marine metagenome</name>
    <dbReference type="NCBI Taxonomy" id="408172"/>
    <lineage>
        <taxon>unclassified sequences</taxon>
        <taxon>metagenomes</taxon>
        <taxon>ecological metagenomes</taxon>
    </lineage>
</organism>
<dbReference type="PANTHER" id="PTHR21240">
    <property type="entry name" value="2-AMINO-3-CARBOXYLMUCONATE-6-SEMIALDEHYDE DECARBOXYLASE"/>
    <property type="match status" value="1"/>
</dbReference>
<name>A0A382H0T1_9ZZZZ</name>
<dbReference type="GO" id="GO:0016787">
    <property type="term" value="F:hydrolase activity"/>
    <property type="evidence" value="ECO:0007669"/>
    <property type="project" value="InterPro"/>
</dbReference>
<dbReference type="PANTHER" id="PTHR21240:SF28">
    <property type="entry name" value="ISO-OROTATE DECARBOXYLASE (EUROFUNG)"/>
    <property type="match status" value="1"/>
</dbReference>
<dbReference type="InterPro" id="IPR032465">
    <property type="entry name" value="ACMSD"/>
</dbReference>
<dbReference type="GO" id="GO:0005737">
    <property type="term" value="C:cytoplasm"/>
    <property type="evidence" value="ECO:0007669"/>
    <property type="project" value="TreeGrafter"/>
</dbReference>
<feature type="compositionally biased region" description="Polar residues" evidence="2">
    <location>
        <begin position="213"/>
        <end position="222"/>
    </location>
</feature>
<proteinExistence type="predicted"/>
<dbReference type="InterPro" id="IPR032466">
    <property type="entry name" value="Metal_Hydrolase"/>
</dbReference>
<feature type="non-terminal residue" evidence="4">
    <location>
        <position position="232"/>
    </location>
</feature>
<keyword evidence="1" id="KW-0456">Lyase</keyword>
<feature type="region of interest" description="Disordered" evidence="2">
    <location>
        <begin position="213"/>
        <end position="232"/>
    </location>
</feature>
<dbReference type="Gene3D" id="3.20.20.140">
    <property type="entry name" value="Metal-dependent hydrolases"/>
    <property type="match status" value="1"/>
</dbReference>
<reference evidence="4" key="1">
    <citation type="submission" date="2018-05" db="EMBL/GenBank/DDBJ databases">
        <authorList>
            <person name="Lanie J.A."/>
            <person name="Ng W.-L."/>
            <person name="Kazmierczak K.M."/>
            <person name="Andrzejewski T.M."/>
            <person name="Davidsen T.M."/>
            <person name="Wayne K.J."/>
            <person name="Tettelin H."/>
            <person name="Glass J.I."/>
            <person name="Rusch D."/>
            <person name="Podicherti R."/>
            <person name="Tsui H.-C.T."/>
            <person name="Winkler M.E."/>
        </authorList>
    </citation>
    <scope>NUCLEOTIDE SEQUENCE</scope>
</reference>
<evidence type="ECO:0000313" key="4">
    <source>
        <dbReference type="EMBL" id="SVB80061.1"/>
    </source>
</evidence>
<dbReference type="AlphaFoldDB" id="A0A382H0T1"/>
<evidence type="ECO:0000256" key="2">
    <source>
        <dbReference type="SAM" id="MobiDB-lite"/>
    </source>
</evidence>
<evidence type="ECO:0000256" key="1">
    <source>
        <dbReference type="ARBA" id="ARBA00023239"/>
    </source>
</evidence>
<accession>A0A382H0T1</accession>
<sequence length="232" mass="26129">MTDMMISADDHIDLGYLPADLFLERLPAKLKERGPHVEEKNGKEMWVCDGSTWGDWRAGKWAQDTSRTLKVALDRVPFEGNFGVRPTTTHLRLEDMDRDGVKFSVMYPPIFGMRMEDKELGTAVIRAYNDWAADFEKSAPDRFRIVAQLLPDDPDGSKDEMLRCAEMGIRQVNFLVGTVSSDMYQPAWDSFWDAAQANNIVVNYHVGGPSRAGTFNSAQGQEENGRKPGFGM</sequence>
<dbReference type="InterPro" id="IPR006680">
    <property type="entry name" value="Amidohydro-rel"/>
</dbReference>